<feature type="domain" description="Putative auto-transporter adhesin head GIN" evidence="2">
    <location>
        <begin position="47"/>
        <end position="235"/>
    </location>
</feature>
<dbReference type="PANTHER" id="PTHR39200:SF1">
    <property type="entry name" value="AUTO-TRANSPORTER ADHESIN HEAD GIN DOMAIN-CONTAINING PROTEIN-RELATED"/>
    <property type="match status" value="1"/>
</dbReference>
<evidence type="ECO:0000313" key="4">
    <source>
        <dbReference type="Proteomes" id="UP000034852"/>
    </source>
</evidence>
<organism evidence="3 4">
    <name type="scientific">candidate division WS6 bacterium GW2011_GWA2_37_6</name>
    <dbReference type="NCBI Taxonomy" id="1619087"/>
    <lineage>
        <taxon>Bacteria</taxon>
        <taxon>Candidatus Dojkabacteria</taxon>
    </lineage>
</organism>
<evidence type="ECO:0000313" key="3">
    <source>
        <dbReference type="EMBL" id="KKQ36180.1"/>
    </source>
</evidence>
<name>A0A0G0HCA8_9BACT</name>
<accession>A0A0G0HCA8</accession>
<dbReference type="Proteomes" id="UP000034852">
    <property type="component" value="Unassembled WGS sequence"/>
</dbReference>
<keyword evidence="1" id="KW-0472">Membrane</keyword>
<dbReference type="AlphaFoldDB" id="A0A0G0HCA8"/>
<keyword evidence="1" id="KW-0812">Transmembrane</keyword>
<dbReference type="Pfam" id="PF10988">
    <property type="entry name" value="DUF2807"/>
    <property type="match status" value="1"/>
</dbReference>
<comment type="caution">
    <text evidence="3">The sequence shown here is derived from an EMBL/GenBank/DDBJ whole genome shotgun (WGS) entry which is preliminary data.</text>
</comment>
<keyword evidence="1" id="KW-1133">Transmembrane helix</keyword>
<feature type="transmembrane region" description="Helical" evidence="1">
    <location>
        <begin position="6"/>
        <end position="29"/>
    </location>
</feature>
<evidence type="ECO:0000259" key="2">
    <source>
        <dbReference type="Pfam" id="PF10988"/>
    </source>
</evidence>
<evidence type="ECO:0000256" key="1">
    <source>
        <dbReference type="SAM" id="Phobius"/>
    </source>
</evidence>
<dbReference type="PANTHER" id="PTHR39200">
    <property type="entry name" value="HYPOTHETICAL EXPORTED PROTEIN"/>
    <property type="match status" value="1"/>
</dbReference>
<protein>
    <recommendedName>
        <fullName evidence="2">Putative auto-transporter adhesin head GIN domain-containing protein</fullName>
    </recommendedName>
</protein>
<gene>
    <name evidence="3" type="ORF">US52_C0006G0010</name>
</gene>
<reference evidence="3 4" key="1">
    <citation type="journal article" date="2015" name="Nature">
        <title>rRNA introns, odd ribosomes, and small enigmatic genomes across a large radiation of phyla.</title>
        <authorList>
            <person name="Brown C.T."/>
            <person name="Hug L.A."/>
            <person name="Thomas B.C."/>
            <person name="Sharon I."/>
            <person name="Castelle C.J."/>
            <person name="Singh A."/>
            <person name="Wilkins M.J."/>
            <person name="Williams K.H."/>
            <person name="Banfield J.F."/>
        </authorList>
    </citation>
    <scope>NUCLEOTIDE SEQUENCE [LARGE SCALE GENOMIC DNA]</scope>
</reference>
<sequence length="251" mass="27337">MRKYAIIGIPILIVFLLCCFCAGVLVLGYMQGRGSGKVIEEEREISQFDRIRLEGQGNLIITQADQSSLKVEAEDNIVKKIKTEVKNGELIISYKHTSLLPFGGAVFPTEDINFNIEVDDLKSVYIIGAGKMKSDYLDVDNLSLKIDGAGNARFEELYANKLETDINGSAEVKLEGEVDVQKININGAARFDALDLLSKDCEIVVNGAAEATVYVTEGLDVTVDGAGKVKYDGSPENVEKHVSGLGELEEI</sequence>
<dbReference type="EMBL" id="LBTH01000006">
    <property type="protein sequence ID" value="KKQ36180.1"/>
    <property type="molecule type" value="Genomic_DNA"/>
</dbReference>
<proteinExistence type="predicted"/>
<dbReference type="Gene3D" id="2.160.20.120">
    <property type="match status" value="1"/>
</dbReference>
<dbReference type="InterPro" id="IPR021255">
    <property type="entry name" value="DUF2807"/>
</dbReference>